<dbReference type="GeneID" id="54478231"/>
<dbReference type="EMBL" id="MU001636">
    <property type="protein sequence ID" value="KAF2482337.1"/>
    <property type="molecule type" value="Genomic_DNA"/>
</dbReference>
<feature type="compositionally biased region" description="Basic residues" evidence="2">
    <location>
        <begin position="443"/>
        <end position="455"/>
    </location>
</feature>
<proteinExistence type="predicted"/>
<evidence type="ECO:0000313" key="4">
    <source>
        <dbReference type="Proteomes" id="UP000799767"/>
    </source>
</evidence>
<feature type="coiled-coil region" evidence="1">
    <location>
        <begin position="64"/>
        <end position="98"/>
    </location>
</feature>
<keyword evidence="4" id="KW-1185">Reference proteome</keyword>
<evidence type="ECO:0000313" key="3">
    <source>
        <dbReference type="EMBL" id="KAF2482337.1"/>
    </source>
</evidence>
<keyword evidence="1" id="KW-0175">Coiled coil</keyword>
<feature type="region of interest" description="Disordered" evidence="2">
    <location>
        <begin position="443"/>
        <end position="464"/>
    </location>
</feature>
<dbReference type="AlphaFoldDB" id="A0A6A6PSY5"/>
<dbReference type="RefSeq" id="XP_033588907.1">
    <property type="nucleotide sequence ID" value="XM_033737229.1"/>
</dbReference>
<reference evidence="3" key="1">
    <citation type="journal article" date="2020" name="Stud. Mycol.">
        <title>101 Dothideomycetes genomes: a test case for predicting lifestyles and emergence of pathogens.</title>
        <authorList>
            <person name="Haridas S."/>
            <person name="Albert R."/>
            <person name="Binder M."/>
            <person name="Bloem J."/>
            <person name="Labutti K."/>
            <person name="Salamov A."/>
            <person name="Andreopoulos B."/>
            <person name="Baker S."/>
            <person name="Barry K."/>
            <person name="Bills G."/>
            <person name="Bluhm B."/>
            <person name="Cannon C."/>
            <person name="Castanera R."/>
            <person name="Culley D."/>
            <person name="Daum C."/>
            <person name="Ezra D."/>
            <person name="Gonzalez J."/>
            <person name="Henrissat B."/>
            <person name="Kuo A."/>
            <person name="Liang C."/>
            <person name="Lipzen A."/>
            <person name="Lutzoni F."/>
            <person name="Magnuson J."/>
            <person name="Mondo S."/>
            <person name="Nolan M."/>
            <person name="Ohm R."/>
            <person name="Pangilinan J."/>
            <person name="Park H.-J."/>
            <person name="Ramirez L."/>
            <person name="Alfaro M."/>
            <person name="Sun H."/>
            <person name="Tritt A."/>
            <person name="Yoshinaga Y."/>
            <person name="Zwiers L.-H."/>
            <person name="Turgeon B."/>
            <person name="Goodwin S."/>
            <person name="Spatafora J."/>
            <person name="Crous P."/>
            <person name="Grigoriev I."/>
        </authorList>
    </citation>
    <scope>NUCLEOTIDE SEQUENCE</scope>
    <source>
        <strain evidence="3">CBS 113389</strain>
    </source>
</reference>
<evidence type="ECO:0000256" key="1">
    <source>
        <dbReference type="SAM" id="Coils"/>
    </source>
</evidence>
<accession>A0A6A6PSY5</accession>
<name>A0A6A6PSY5_9PEZI</name>
<protein>
    <submittedName>
        <fullName evidence="3">Uncharacterized protein</fullName>
    </submittedName>
</protein>
<gene>
    <name evidence="3" type="ORF">BDY17DRAFT_324626</name>
</gene>
<evidence type="ECO:0000256" key="2">
    <source>
        <dbReference type="SAM" id="MobiDB-lite"/>
    </source>
</evidence>
<dbReference type="Proteomes" id="UP000799767">
    <property type="component" value="Unassembled WGS sequence"/>
</dbReference>
<sequence length="464" mass="51111">MAATTVVVQAGLKNREATDHHPDAPHVTTTYSPEAERAVRDAITAAGAKNVELLHEISTTGDAVHELKANDARLSSLADELKKQSKAAREAATLTQDQLAKYTSDKESFGKRWAYILVKQRKVLEEKIRQGEQVYLQALGAQQRAEARETQLLRDKNAIEAENVEVKEKVKRHGVAHAALDALYEELFDGPTPGFPDEDEREAAFKSTKKEHDGYVATFRATVRATKENNLVKSTIGRARAENNRARSALQNSFISGVDTALVFLERTARLIEQTLNVNLKIDEGLPRPLDTAFNDNHVAVAQHLIKARTALQEPLEVSYAYITNTQCNRVIQDVEDELKLASEAQAVLTKLLKHYEDDAIEIVKSTARSLEDARQGLAEIRQMAFEVIVGHGSAAPNYHECCDRAASFVQVAGDETARMPDPVIDDSGLPPPPSYEASIFKRRGAVKGANRRQARSGPPVPTA</sequence>
<dbReference type="OrthoDB" id="2562743at2759"/>
<organism evidence="3 4">
    <name type="scientific">Neohortaea acidophila</name>
    <dbReference type="NCBI Taxonomy" id="245834"/>
    <lineage>
        <taxon>Eukaryota</taxon>
        <taxon>Fungi</taxon>
        <taxon>Dikarya</taxon>
        <taxon>Ascomycota</taxon>
        <taxon>Pezizomycotina</taxon>
        <taxon>Dothideomycetes</taxon>
        <taxon>Dothideomycetidae</taxon>
        <taxon>Mycosphaerellales</taxon>
        <taxon>Teratosphaeriaceae</taxon>
        <taxon>Neohortaea</taxon>
    </lineage>
</organism>